<evidence type="ECO:0000256" key="6">
    <source>
        <dbReference type="ARBA" id="ARBA00023136"/>
    </source>
</evidence>
<dbReference type="GO" id="GO:0006935">
    <property type="term" value="P:chemotaxis"/>
    <property type="evidence" value="ECO:0007669"/>
    <property type="project" value="UniProtKB-KW"/>
</dbReference>
<dbReference type="AlphaFoldDB" id="A0A4R6TZL2"/>
<evidence type="ECO:0000256" key="5">
    <source>
        <dbReference type="ARBA" id="ARBA00022989"/>
    </source>
</evidence>
<dbReference type="GO" id="GO:0004888">
    <property type="term" value="F:transmembrane signaling receptor activity"/>
    <property type="evidence" value="ECO:0007669"/>
    <property type="project" value="InterPro"/>
</dbReference>
<keyword evidence="3" id="KW-1003">Cell membrane</keyword>
<evidence type="ECO:0000313" key="16">
    <source>
        <dbReference type="Proteomes" id="UP000294575"/>
    </source>
</evidence>
<dbReference type="Pfam" id="PF00015">
    <property type="entry name" value="MCPsignal"/>
    <property type="match status" value="1"/>
</dbReference>
<comment type="similarity">
    <text evidence="8">Belongs to the methyl-accepting chemotaxis (MCP) protein family.</text>
</comment>
<dbReference type="PROSITE" id="PS50192">
    <property type="entry name" value="T_SNARE"/>
    <property type="match status" value="1"/>
</dbReference>
<evidence type="ECO:0000256" key="1">
    <source>
        <dbReference type="ARBA" id="ARBA00004429"/>
    </source>
</evidence>
<dbReference type="Pfam" id="PF16591">
    <property type="entry name" value="HBM"/>
    <property type="match status" value="1"/>
</dbReference>
<dbReference type="GO" id="GO:0005886">
    <property type="term" value="C:plasma membrane"/>
    <property type="evidence" value="ECO:0007669"/>
    <property type="project" value="UniProtKB-SubCell"/>
</dbReference>
<keyword evidence="5 10" id="KW-1133">Transmembrane helix</keyword>
<dbReference type="PROSITE" id="PS50111">
    <property type="entry name" value="CHEMOTAXIS_TRANSDUC_2"/>
    <property type="match status" value="1"/>
</dbReference>
<dbReference type="RefSeq" id="WP_166627824.1">
    <property type="nucleotide sequence ID" value="NZ_LNJZ01000009.1"/>
</dbReference>
<dbReference type="SMART" id="SM00283">
    <property type="entry name" value="MA"/>
    <property type="match status" value="1"/>
</dbReference>
<keyword evidence="4 10" id="KW-0812">Transmembrane</keyword>
<gene>
    <name evidence="15" type="ORF">DFQ45_102142</name>
</gene>
<evidence type="ECO:0000256" key="4">
    <source>
        <dbReference type="ARBA" id="ARBA00022692"/>
    </source>
</evidence>
<evidence type="ECO:0000256" key="10">
    <source>
        <dbReference type="SAM" id="Phobius"/>
    </source>
</evidence>
<keyword evidence="6 10" id="KW-0472">Membrane</keyword>
<accession>A0A4R6TZL2</accession>
<evidence type="ECO:0000256" key="9">
    <source>
        <dbReference type="PROSITE-ProRule" id="PRU00284"/>
    </source>
</evidence>
<protein>
    <submittedName>
        <fullName evidence="15">Methyl-accepting chemotaxis protein</fullName>
    </submittedName>
</protein>
<dbReference type="InterPro" id="IPR000727">
    <property type="entry name" value="T_SNARE_dom"/>
</dbReference>
<proteinExistence type="inferred from homology"/>
<dbReference type="PRINTS" id="PR00260">
    <property type="entry name" value="CHEMTRNSDUCR"/>
</dbReference>
<dbReference type="FunFam" id="1.10.287.950:FF:000001">
    <property type="entry name" value="Methyl-accepting chemotaxis sensory transducer"/>
    <property type="match status" value="1"/>
</dbReference>
<sequence length="642" mass="69162">MKNLKVMTKLAIGFGAVVLLLATMSISNLMGLNHISERGKNLDLLYEIEDGTIRLQQLSNAYQIDPDIRHLESTATLVNDITGYVREVTGRLTLEQSRIKVGEVPTMAQTYYQAFQSYADAQRTKADNVKNAVELGYRSDDLISRLNPLINGPAQRPVLHDNMAAATAGRLSSRLLTARKNLAYQARGYLMTETPEAMQVLETAYSDLQEIAQQLQASLFLTPQASQLLDEVITSTAQYMAALRDIPALVSRQDNALQSMNQTFNDLYTRTLELTSVQSEFMNSEISKSTRVSISLSIVAILLAILIAWLIARQITQPLEAAVRIAQSIGNRDMTGNGVEQRSDEFGTLLRALDTTRSNLRDALGEVNGVTTQLAAAAEELSVVTGQTSAGVNAQRVETEQVATAMNEMAATVHEVAQNSEEAAQAAQKADQQAQSGNKVLQTALDAISRLSGEVQESAQAMYRLNENSANISTVLTVINGIAEQTNLLALNAAIEAARAGEAGRGFAVVADEVRGLAHRTQESTAQIEELIATLQKGAQDAVEMMDSSSSLAGNTLELAQQAGGELAAITRTVSEIQAMNMQIATAAEEQSSVAEEINRSVINVNNIADQSAAAVEEMAASSADLARLGQALQDLVTRFKV</sequence>
<name>A0A4R6TZL2_9GAMM</name>
<dbReference type="SUPFAM" id="SSF58104">
    <property type="entry name" value="Methyl-accepting chemotaxis protein (MCP) signaling domain"/>
    <property type="match status" value="1"/>
</dbReference>
<keyword evidence="3" id="KW-0997">Cell inner membrane</keyword>
<evidence type="ECO:0000256" key="3">
    <source>
        <dbReference type="ARBA" id="ARBA00022519"/>
    </source>
</evidence>
<dbReference type="PANTHER" id="PTHR32089:SF120">
    <property type="entry name" value="METHYL-ACCEPTING CHEMOTAXIS PROTEIN TLPQ"/>
    <property type="match status" value="1"/>
</dbReference>
<evidence type="ECO:0000259" key="11">
    <source>
        <dbReference type="PROSITE" id="PS50111"/>
    </source>
</evidence>
<evidence type="ECO:0000259" key="14">
    <source>
        <dbReference type="PROSITE" id="PS51753"/>
    </source>
</evidence>
<organism evidence="15 16">
    <name type="scientific">Thiopseudomonas denitrificans</name>
    <dbReference type="NCBI Taxonomy" id="1501432"/>
    <lineage>
        <taxon>Bacteria</taxon>
        <taxon>Pseudomonadati</taxon>
        <taxon>Pseudomonadota</taxon>
        <taxon>Gammaproteobacteria</taxon>
        <taxon>Pseudomonadales</taxon>
        <taxon>Pseudomonadaceae</taxon>
        <taxon>Thiopseudomonas</taxon>
    </lineage>
</organism>
<comment type="subcellular location">
    <subcellularLocation>
        <location evidence="1">Cell inner membrane</location>
        <topology evidence="1">Multi-pass membrane protein</topology>
    </subcellularLocation>
</comment>
<feature type="domain" description="Methyl-accepting transducer" evidence="11">
    <location>
        <begin position="370"/>
        <end position="606"/>
    </location>
</feature>
<feature type="domain" description="HAMP" evidence="13">
    <location>
        <begin position="313"/>
        <end position="365"/>
    </location>
</feature>
<dbReference type="PROSITE" id="PS50885">
    <property type="entry name" value="HAMP"/>
    <property type="match status" value="1"/>
</dbReference>
<dbReference type="InterPro" id="IPR032255">
    <property type="entry name" value="HBM"/>
</dbReference>
<comment type="caution">
    <text evidence="15">The sequence shown here is derived from an EMBL/GenBank/DDBJ whole genome shotgun (WGS) entry which is preliminary data.</text>
</comment>
<evidence type="ECO:0000256" key="7">
    <source>
        <dbReference type="ARBA" id="ARBA00023224"/>
    </source>
</evidence>
<dbReference type="InterPro" id="IPR004089">
    <property type="entry name" value="MCPsignal_dom"/>
</dbReference>
<dbReference type="PANTHER" id="PTHR32089">
    <property type="entry name" value="METHYL-ACCEPTING CHEMOTAXIS PROTEIN MCPB"/>
    <property type="match status" value="1"/>
</dbReference>
<feature type="domain" description="HBM" evidence="14">
    <location>
        <begin position="37"/>
        <end position="286"/>
    </location>
</feature>
<feature type="transmembrane region" description="Helical" evidence="10">
    <location>
        <begin position="292"/>
        <end position="312"/>
    </location>
</feature>
<evidence type="ECO:0000259" key="13">
    <source>
        <dbReference type="PROSITE" id="PS50885"/>
    </source>
</evidence>
<evidence type="ECO:0000259" key="12">
    <source>
        <dbReference type="PROSITE" id="PS50192"/>
    </source>
</evidence>
<dbReference type="EMBL" id="SNYK01000002">
    <property type="protein sequence ID" value="TDQ39448.1"/>
    <property type="molecule type" value="Genomic_DNA"/>
</dbReference>
<dbReference type="InterPro" id="IPR004090">
    <property type="entry name" value="Chemotax_Me-accpt_rcpt"/>
</dbReference>
<evidence type="ECO:0000313" key="15">
    <source>
        <dbReference type="EMBL" id="TDQ39448.1"/>
    </source>
</evidence>
<dbReference type="InterPro" id="IPR003660">
    <property type="entry name" value="HAMP_dom"/>
</dbReference>
<evidence type="ECO:0000256" key="8">
    <source>
        <dbReference type="ARBA" id="ARBA00029447"/>
    </source>
</evidence>
<dbReference type="SMART" id="SM00304">
    <property type="entry name" value="HAMP"/>
    <property type="match status" value="2"/>
</dbReference>
<dbReference type="Proteomes" id="UP000294575">
    <property type="component" value="Unassembled WGS sequence"/>
</dbReference>
<keyword evidence="2" id="KW-0145">Chemotaxis</keyword>
<feature type="domain" description="T-SNARE coiled-coil homology" evidence="12">
    <location>
        <begin position="557"/>
        <end position="619"/>
    </location>
</feature>
<dbReference type="PROSITE" id="PS51753">
    <property type="entry name" value="HBM"/>
    <property type="match status" value="1"/>
</dbReference>
<keyword evidence="16" id="KW-1185">Reference proteome</keyword>
<reference evidence="15 16" key="1">
    <citation type="submission" date="2019-03" db="EMBL/GenBank/DDBJ databases">
        <title>Genomic Encyclopedia of Type Strains, Phase IV (KMG-IV): sequencing the most valuable type-strain genomes for metagenomic binning, comparative biology and taxonomic classification.</title>
        <authorList>
            <person name="Goeker M."/>
        </authorList>
    </citation>
    <scope>NUCLEOTIDE SEQUENCE [LARGE SCALE GENOMIC DNA]</scope>
    <source>
        <strain evidence="15 16">DSM 28679</strain>
    </source>
</reference>
<evidence type="ECO:0000256" key="2">
    <source>
        <dbReference type="ARBA" id="ARBA00022500"/>
    </source>
</evidence>
<keyword evidence="7 9" id="KW-0807">Transducer</keyword>
<dbReference type="GO" id="GO:0007165">
    <property type="term" value="P:signal transduction"/>
    <property type="evidence" value="ECO:0007669"/>
    <property type="project" value="UniProtKB-KW"/>
</dbReference>
<dbReference type="CDD" id="cd11386">
    <property type="entry name" value="MCP_signal"/>
    <property type="match status" value="1"/>
</dbReference>
<dbReference type="Gene3D" id="1.10.287.950">
    <property type="entry name" value="Methyl-accepting chemotaxis protein"/>
    <property type="match status" value="1"/>
</dbReference>
<dbReference type="SMART" id="SM01358">
    <property type="entry name" value="HBM"/>
    <property type="match status" value="1"/>
</dbReference>